<dbReference type="Pfam" id="PF03552">
    <property type="entry name" value="Cellulose_synt"/>
    <property type="match status" value="2"/>
</dbReference>
<dbReference type="PANTHER" id="PTHR13301">
    <property type="entry name" value="X-BOX TRANSCRIPTION FACTOR-RELATED"/>
    <property type="match status" value="1"/>
</dbReference>
<evidence type="ECO:0000256" key="4">
    <source>
        <dbReference type="ARBA" id="ARBA00022692"/>
    </source>
</evidence>
<dbReference type="AlphaFoldDB" id="A0A9I9D4M5"/>
<name>A0A9I9D4M5_CUCME</name>
<dbReference type="Gramene" id="MELO3C013191.2.1">
    <property type="protein sequence ID" value="MELO3C013191.2.1"/>
    <property type="gene ID" value="MELO3C013191.2"/>
</dbReference>
<dbReference type="GO" id="GO:0016760">
    <property type="term" value="F:cellulose synthase (UDP-forming) activity"/>
    <property type="evidence" value="ECO:0007669"/>
    <property type="project" value="InterPro"/>
</dbReference>
<keyword evidence="5 13" id="KW-1133">Transmembrane helix</keyword>
<feature type="active site" evidence="10">
    <location>
        <position position="353"/>
    </location>
</feature>
<dbReference type="GO" id="GO:0016020">
    <property type="term" value="C:membrane"/>
    <property type="evidence" value="ECO:0007669"/>
    <property type="project" value="InterPro"/>
</dbReference>
<keyword evidence="2" id="KW-0328">Glycosyltransferase</keyword>
<comment type="similarity">
    <text evidence="9">Belongs to the glycosyltransferase 2 family. Plant cellulose synthase-like E subfamily.</text>
</comment>
<proteinExistence type="inferred from homology"/>
<keyword evidence="6 13" id="KW-0472">Membrane</keyword>
<comment type="function">
    <text evidence="8">Thought to be a Golgi-localized beta-glycan synthase that polymerize the backbones of noncellulosic polysaccharides (hemicelluloses) of plant cell wall.</text>
</comment>
<dbReference type="GO" id="GO:0012505">
    <property type="term" value="C:endomembrane system"/>
    <property type="evidence" value="ECO:0007669"/>
    <property type="project" value="UniProtKB-SubCell"/>
</dbReference>
<evidence type="ECO:0000256" key="13">
    <source>
        <dbReference type="SAM" id="Phobius"/>
    </source>
</evidence>
<evidence type="ECO:0000256" key="2">
    <source>
        <dbReference type="ARBA" id="ARBA00022676"/>
    </source>
</evidence>
<dbReference type="SUPFAM" id="SSF53448">
    <property type="entry name" value="Nucleotide-diphospho-sugar transferases"/>
    <property type="match status" value="1"/>
</dbReference>
<evidence type="ECO:0000256" key="3">
    <source>
        <dbReference type="ARBA" id="ARBA00022679"/>
    </source>
</evidence>
<evidence type="ECO:0000256" key="10">
    <source>
        <dbReference type="PIRSR" id="PIRSR605150-1"/>
    </source>
</evidence>
<keyword evidence="3" id="KW-0808">Transferase</keyword>
<dbReference type="InterPro" id="IPR005150">
    <property type="entry name" value="Cellulose_synth"/>
</dbReference>
<dbReference type="EnsemblPlants" id="MELO3C013191.2.1">
    <property type="protein sequence ID" value="MELO3C013191.2.1"/>
    <property type="gene ID" value="MELO3C013191.2"/>
</dbReference>
<evidence type="ECO:0000256" key="6">
    <source>
        <dbReference type="ARBA" id="ARBA00023136"/>
    </source>
</evidence>
<dbReference type="Gene3D" id="3.90.550.10">
    <property type="entry name" value="Spore Coat Polysaccharide Biosynthesis Protein SpsA, Chain A"/>
    <property type="match status" value="2"/>
</dbReference>
<evidence type="ECO:0000256" key="1">
    <source>
        <dbReference type="ARBA" id="ARBA00004127"/>
    </source>
</evidence>
<feature type="transmembrane region" description="Helical" evidence="13">
    <location>
        <begin position="486"/>
        <end position="507"/>
    </location>
</feature>
<feature type="transmembrane region" description="Helical" evidence="13">
    <location>
        <begin position="456"/>
        <end position="474"/>
    </location>
</feature>
<organism evidence="14">
    <name type="scientific">Cucumis melo</name>
    <name type="common">Muskmelon</name>
    <dbReference type="NCBI Taxonomy" id="3656"/>
    <lineage>
        <taxon>Eukaryota</taxon>
        <taxon>Viridiplantae</taxon>
        <taxon>Streptophyta</taxon>
        <taxon>Embryophyta</taxon>
        <taxon>Tracheophyta</taxon>
        <taxon>Spermatophyta</taxon>
        <taxon>Magnoliopsida</taxon>
        <taxon>eudicotyledons</taxon>
        <taxon>Gunneridae</taxon>
        <taxon>Pentapetalae</taxon>
        <taxon>rosids</taxon>
        <taxon>fabids</taxon>
        <taxon>Cucurbitales</taxon>
        <taxon>Cucurbitaceae</taxon>
        <taxon>Benincaseae</taxon>
        <taxon>Cucumis</taxon>
    </lineage>
</organism>
<evidence type="ECO:0000256" key="5">
    <source>
        <dbReference type="ARBA" id="ARBA00022989"/>
    </source>
</evidence>
<dbReference type="FunFam" id="3.90.550.10:FF:000112">
    <property type="entry name" value="Cellulose synthase-like protein E1"/>
    <property type="match status" value="1"/>
</dbReference>
<feature type="binding site" evidence="12">
    <location>
        <position position="189"/>
    </location>
    <ligand>
        <name>Mn(2+)</name>
        <dbReference type="ChEBI" id="CHEBI:29035"/>
    </ligand>
</feature>
<evidence type="ECO:0000256" key="9">
    <source>
        <dbReference type="ARBA" id="ARBA00060766"/>
    </source>
</evidence>
<dbReference type="InterPro" id="IPR029044">
    <property type="entry name" value="Nucleotide-diphossugar_trans"/>
</dbReference>
<feature type="binding site" evidence="12">
    <location>
        <position position="213"/>
    </location>
    <ligand>
        <name>Mn(2+)</name>
        <dbReference type="ChEBI" id="CHEBI:29035"/>
    </ligand>
</feature>
<feature type="binding site" evidence="11">
    <location>
        <position position="52"/>
    </location>
    <ligand>
        <name>UDP-alpha-D-glucose</name>
        <dbReference type="ChEBI" id="CHEBI:58885"/>
    </ligand>
</feature>
<keyword evidence="7" id="KW-0961">Cell wall biogenesis/degradation</keyword>
<keyword evidence="4 13" id="KW-0812">Transmembrane</keyword>
<evidence type="ECO:0000256" key="8">
    <source>
        <dbReference type="ARBA" id="ARBA00037405"/>
    </source>
</evidence>
<evidence type="ECO:0000313" key="14">
    <source>
        <dbReference type="EnsemblPlants" id="MELO3C013191.2.1"/>
    </source>
</evidence>
<dbReference type="GO" id="GO:0030244">
    <property type="term" value="P:cellulose biosynthetic process"/>
    <property type="evidence" value="ECO:0007669"/>
    <property type="project" value="InterPro"/>
</dbReference>
<evidence type="ECO:0000256" key="12">
    <source>
        <dbReference type="PIRSR" id="PIRSR605150-3"/>
    </source>
</evidence>
<comment type="subcellular location">
    <subcellularLocation>
        <location evidence="1">Endomembrane system</location>
        <topology evidence="1">Multi-pass membrane protein</topology>
    </subcellularLocation>
</comment>
<reference evidence="14" key="1">
    <citation type="submission" date="2023-03" db="UniProtKB">
        <authorList>
            <consortium name="EnsemblPlants"/>
        </authorList>
    </citation>
    <scope>IDENTIFICATION</scope>
</reference>
<feature type="active site" evidence="10">
    <location>
        <position position="52"/>
    </location>
</feature>
<evidence type="ECO:0008006" key="15">
    <source>
        <dbReference type="Google" id="ProtNLM"/>
    </source>
</evidence>
<dbReference type="GO" id="GO:0071555">
    <property type="term" value="P:cell wall organization"/>
    <property type="evidence" value="ECO:0007669"/>
    <property type="project" value="UniProtKB-KW"/>
</dbReference>
<accession>A0A9I9D4M5</accession>
<evidence type="ECO:0000256" key="7">
    <source>
        <dbReference type="ARBA" id="ARBA00023316"/>
    </source>
</evidence>
<sequence>MNRHEAEFPGVDVFVCTADPEMEPLPMVMSTVLSVMAYDYPPEKLNVYLSDDAGSELTYYALVEASKFARHWIPFCKKFNIQPRSPAAYFASQSNHQRKEVVFIQKLYKELESRINVSVKLGQIPKEIRSSIKGLSQWKSYVSRRDHDTLFQIVIDGRDPKATDVEGDMLPTLVYLAREKRPKYFHNFKAGALNALLRVSSQISNGQIILNVDCDMYSNDSDTIKDALCFLMDEEQGHEVAYVQFPQKFHNVTKNEIYGSSLRVMNEVEFRGMDSFGGPRYLGTGCFHRREVLCGKKYSKGFKNDWSSKKYRNYEDSINEVEEKVKHLASCTYEKNTQWGKEMGLRYGCVVEDGMTGLSIQRQGWKSIYCNPKREAFLGVAPTSLIQTPVQHKRWSEGDLEILLSRYSPAGFGQGKISLGLRMRNSAFAITAKVTDQEVSQRYENEMMEFGVSSPLFTNITTISLVNFLCFIGMMKKVAESGSGLVVVLETMVLQILLCGILVIINWPLYQGLFFRKDKGKMPTSLTIKSFILALVTCISFLFLL</sequence>
<protein>
    <recommendedName>
        <fullName evidence="15">Cellulose synthase-like protein E6</fullName>
    </recommendedName>
</protein>
<evidence type="ECO:0000256" key="11">
    <source>
        <dbReference type="PIRSR" id="PIRSR605150-2"/>
    </source>
</evidence>
<feature type="transmembrane region" description="Helical" evidence="13">
    <location>
        <begin position="527"/>
        <end position="544"/>
    </location>
</feature>
<feature type="binding site" evidence="11">
    <location>
        <position position="23"/>
    </location>
    <ligand>
        <name>UDP-alpha-D-glucose</name>
        <dbReference type="ChEBI" id="CHEBI:58885"/>
    </ligand>
</feature>